<proteinExistence type="predicted"/>
<dbReference type="AlphaFoldDB" id="A0AAJ6VIK0"/>
<feature type="compositionally biased region" description="Basic and acidic residues" evidence="1">
    <location>
        <begin position="205"/>
        <end position="217"/>
    </location>
</feature>
<accession>A0AAJ6VIK0</accession>
<feature type="region of interest" description="Disordered" evidence="1">
    <location>
        <begin position="199"/>
        <end position="224"/>
    </location>
</feature>
<name>A0AAJ6VIK0_9HYME</name>
<sequence length="281" mass="32530">MYSQEDLTADQIALVIETLSKKVTLLQEEIRILRHSETTDVRRRNISSKKLWSIPNENERRRAKFANYFSNDSYGLNVTASEGRERNNRVVSNSKGFTMCQERVMMSSKQRKYELKHEEVQVKKVHHNAKDNTNTVDDQLRKQKKEHRAMCSTTFLNVENNLKNQVQRKRISRGVQYENPFCITNYQIILSSSTLNNAKSTQESDMTRVESTKRDNHTQIPNKPMTASIIGTATVPVRSKVTFKLQDPKDNGYEHNDTKLQMMSVMINNEDNSESGHVPCQ</sequence>
<evidence type="ECO:0000313" key="2">
    <source>
        <dbReference type="Proteomes" id="UP000695007"/>
    </source>
</evidence>
<dbReference type="GeneID" id="105359102"/>
<dbReference type="Proteomes" id="UP000695007">
    <property type="component" value="Unplaced"/>
</dbReference>
<dbReference type="KEGG" id="csol:105359102"/>
<reference evidence="3" key="1">
    <citation type="submission" date="2025-08" db="UniProtKB">
        <authorList>
            <consortium name="RefSeq"/>
        </authorList>
    </citation>
    <scope>IDENTIFICATION</scope>
</reference>
<gene>
    <name evidence="3" type="primary">LOC105359102</name>
</gene>
<protein>
    <submittedName>
        <fullName evidence="3">Uncharacterized protein LOC105359102</fullName>
    </submittedName>
</protein>
<evidence type="ECO:0000256" key="1">
    <source>
        <dbReference type="SAM" id="MobiDB-lite"/>
    </source>
</evidence>
<evidence type="ECO:0000313" key="3">
    <source>
        <dbReference type="RefSeq" id="XP_011493884.1"/>
    </source>
</evidence>
<organism evidence="2 3">
    <name type="scientific">Ceratosolen solmsi marchali</name>
    <dbReference type="NCBI Taxonomy" id="326594"/>
    <lineage>
        <taxon>Eukaryota</taxon>
        <taxon>Metazoa</taxon>
        <taxon>Ecdysozoa</taxon>
        <taxon>Arthropoda</taxon>
        <taxon>Hexapoda</taxon>
        <taxon>Insecta</taxon>
        <taxon>Pterygota</taxon>
        <taxon>Neoptera</taxon>
        <taxon>Endopterygota</taxon>
        <taxon>Hymenoptera</taxon>
        <taxon>Apocrita</taxon>
        <taxon>Proctotrupomorpha</taxon>
        <taxon>Chalcidoidea</taxon>
        <taxon>Agaonidae</taxon>
        <taxon>Agaoninae</taxon>
        <taxon>Ceratosolen</taxon>
    </lineage>
</organism>
<keyword evidence="2" id="KW-1185">Reference proteome</keyword>
<dbReference type="RefSeq" id="XP_011493884.1">
    <property type="nucleotide sequence ID" value="XM_011495582.1"/>
</dbReference>